<sequence length="102" mass="10841">MGANGMIAGDSGIISENGAKLVNFAADLREKLSMLKSEVDEITEEGIFGDSAATLLSVYYDLDQDLNKYAETLDVLGSNVKTSASNLEEIDTTHSSGLTYEG</sequence>
<name>A0A1G5G371_9FIRM</name>
<reference evidence="2" key="1">
    <citation type="submission" date="2016-10" db="EMBL/GenBank/DDBJ databases">
        <authorList>
            <person name="Varghese N."/>
            <person name="Submissions S."/>
        </authorList>
    </citation>
    <scope>NUCLEOTIDE SEQUENCE [LARGE SCALE GENOMIC DNA]</scope>
    <source>
        <strain evidence="2">XBD2006</strain>
    </source>
</reference>
<evidence type="ECO:0000313" key="2">
    <source>
        <dbReference type="Proteomes" id="UP000183047"/>
    </source>
</evidence>
<dbReference type="OrthoDB" id="9883225at2"/>
<keyword evidence="2" id="KW-1185">Reference proteome</keyword>
<dbReference type="AlphaFoldDB" id="A0A1G5G371"/>
<evidence type="ECO:0000313" key="1">
    <source>
        <dbReference type="EMBL" id="SCY45944.1"/>
    </source>
</evidence>
<proteinExistence type="predicted"/>
<gene>
    <name evidence="1" type="ORF">SAMN02910451_02687</name>
</gene>
<accession>A0A1G5G371</accession>
<dbReference type="SUPFAM" id="SSF140453">
    <property type="entry name" value="EsxAB dimer-like"/>
    <property type="match status" value="1"/>
</dbReference>
<dbReference type="RefSeq" id="WP_074463105.1">
    <property type="nucleotide sequence ID" value="NZ_FMUR01000018.1"/>
</dbReference>
<dbReference type="Pfam" id="PF06013">
    <property type="entry name" value="WXG100"/>
    <property type="match status" value="1"/>
</dbReference>
<dbReference type="EMBL" id="FMUR01000018">
    <property type="protein sequence ID" value="SCY45944.1"/>
    <property type="molecule type" value="Genomic_DNA"/>
</dbReference>
<organism evidence="1 2">
    <name type="scientific">Butyrivibrio hungatei</name>
    <dbReference type="NCBI Taxonomy" id="185008"/>
    <lineage>
        <taxon>Bacteria</taxon>
        <taxon>Bacillati</taxon>
        <taxon>Bacillota</taxon>
        <taxon>Clostridia</taxon>
        <taxon>Lachnospirales</taxon>
        <taxon>Lachnospiraceae</taxon>
        <taxon>Butyrivibrio</taxon>
    </lineage>
</organism>
<dbReference type="InterPro" id="IPR036689">
    <property type="entry name" value="ESAT-6-like_sf"/>
</dbReference>
<dbReference type="Proteomes" id="UP000183047">
    <property type="component" value="Unassembled WGS sequence"/>
</dbReference>
<protein>
    <submittedName>
        <fullName evidence="1">Proteins of 100 residues with WXG</fullName>
    </submittedName>
</protein>
<dbReference type="Gene3D" id="1.10.287.1060">
    <property type="entry name" value="ESAT-6-like"/>
    <property type="match status" value="1"/>
</dbReference>
<dbReference type="InterPro" id="IPR010310">
    <property type="entry name" value="T7SS_ESAT-6-like"/>
</dbReference>